<dbReference type="PROSITE" id="PS51257">
    <property type="entry name" value="PROKAR_LIPOPROTEIN"/>
    <property type="match status" value="1"/>
</dbReference>
<evidence type="ECO:0000313" key="1">
    <source>
        <dbReference type="EMBL" id="NNT72135.1"/>
    </source>
</evidence>
<protein>
    <recommendedName>
        <fullName evidence="3">Lipoprotein</fullName>
    </recommendedName>
</protein>
<proteinExistence type="predicted"/>
<reference evidence="1 2" key="1">
    <citation type="submission" date="2020-05" db="EMBL/GenBank/DDBJ databases">
        <title>Draft genome of Flavobacterium sp. IMCC34852.</title>
        <authorList>
            <person name="Song J."/>
            <person name="Cho J.-C."/>
        </authorList>
    </citation>
    <scope>NUCLEOTIDE SEQUENCE [LARGE SCALE GENOMIC DNA]</scope>
    <source>
        <strain evidence="1 2">IMCC34852</strain>
    </source>
</reference>
<gene>
    <name evidence="1" type="ORF">HKT18_07915</name>
</gene>
<sequence length="161" mass="18818">MKRQLIFYLLTFVFLSCGVKETENFETQNEKFEIPPPEKKIDPNNLIGFACYYSGKKSNPVKLFSKLIVDKNYSEIRKRLEDKKPAIKYLAIIVCKKLEEKGKVQLSEREQNLININTKSSEKITICSGCTNEEELSIEEMFTESNFLKKQTESWMNEILK</sequence>
<dbReference type="AlphaFoldDB" id="A0A7Y3VYW9"/>
<name>A0A7Y3VYW9_9FLAO</name>
<comment type="caution">
    <text evidence="1">The sequence shown here is derived from an EMBL/GenBank/DDBJ whole genome shotgun (WGS) entry which is preliminary data.</text>
</comment>
<organism evidence="1 2">
    <name type="scientific">Flavobacterium rivulicola</name>
    <dbReference type="NCBI Taxonomy" id="2732161"/>
    <lineage>
        <taxon>Bacteria</taxon>
        <taxon>Pseudomonadati</taxon>
        <taxon>Bacteroidota</taxon>
        <taxon>Flavobacteriia</taxon>
        <taxon>Flavobacteriales</taxon>
        <taxon>Flavobacteriaceae</taxon>
        <taxon>Flavobacterium</taxon>
    </lineage>
</organism>
<evidence type="ECO:0008006" key="3">
    <source>
        <dbReference type="Google" id="ProtNLM"/>
    </source>
</evidence>
<dbReference type="RefSeq" id="WP_171222309.1">
    <property type="nucleotide sequence ID" value="NZ_CP121446.1"/>
</dbReference>
<keyword evidence="2" id="KW-1185">Reference proteome</keyword>
<evidence type="ECO:0000313" key="2">
    <source>
        <dbReference type="Proteomes" id="UP000536509"/>
    </source>
</evidence>
<accession>A0A7Y3VYW9</accession>
<dbReference type="EMBL" id="JABEVX010000003">
    <property type="protein sequence ID" value="NNT72135.1"/>
    <property type="molecule type" value="Genomic_DNA"/>
</dbReference>
<dbReference type="Proteomes" id="UP000536509">
    <property type="component" value="Unassembled WGS sequence"/>
</dbReference>